<evidence type="ECO:0000256" key="3">
    <source>
        <dbReference type="ARBA" id="ARBA00004496"/>
    </source>
</evidence>
<evidence type="ECO:0000256" key="2">
    <source>
        <dbReference type="ARBA" id="ARBA00001946"/>
    </source>
</evidence>
<comment type="catalytic activity">
    <reaction evidence="1 9">
        <text>a ribonucleoside 5'-phosphate + H2O = a ribonucleoside + phosphate</text>
        <dbReference type="Rhea" id="RHEA:12484"/>
        <dbReference type="ChEBI" id="CHEBI:15377"/>
        <dbReference type="ChEBI" id="CHEBI:18254"/>
        <dbReference type="ChEBI" id="CHEBI:43474"/>
        <dbReference type="ChEBI" id="CHEBI:58043"/>
        <dbReference type="EC" id="3.1.3.5"/>
    </reaction>
</comment>
<keyword evidence="5 9" id="KW-0963">Cytoplasm</keyword>
<evidence type="ECO:0000256" key="1">
    <source>
        <dbReference type="ARBA" id="ARBA00000815"/>
    </source>
</evidence>
<dbReference type="EC" id="3.1.3.5" evidence="9"/>
<gene>
    <name evidence="9" type="primary">surE</name>
    <name evidence="11" type="ORF">TSYNT_9429</name>
</gene>
<evidence type="ECO:0000256" key="6">
    <source>
        <dbReference type="ARBA" id="ARBA00022723"/>
    </source>
</evidence>
<dbReference type="PANTHER" id="PTHR30457">
    <property type="entry name" value="5'-NUCLEOTIDASE SURE"/>
    <property type="match status" value="1"/>
</dbReference>
<keyword evidence="8 9" id="KW-0378">Hydrolase</keyword>
<dbReference type="GO" id="GO:0000166">
    <property type="term" value="F:nucleotide binding"/>
    <property type="evidence" value="ECO:0007669"/>
    <property type="project" value="UniProtKB-KW"/>
</dbReference>
<dbReference type="OrthoDB" id="9780815at2"/>
<keyword evidence="12" id="KW-1185">Reference proteome</keyword>
<dbReference type="HAMAP" id="MF_00060">
    <property type="entry name" value="SurE"/>
    <property type="match status" value="1"/>
</dbReference>
<evidence type="ECO:0000256" key="4">
    <source>
        <dbReference type="ARBA" id="ARBA00011062"/>
    </source>
</evidence>
<dbReference type="NCBIfam" id="TIGR00087">
    <property type="entry name" value="surE"/>
    <property type="match status" value="1"/>
</dbReference>
<comment type="cofactor">
    <cofactor evidence="9">
        <name>a divalent metal cation</name>
        <dbReference type="ChEBI" id="CHEBI:60240"/>
    </cofactor>
    <text evidence="9">Binds 1 divalent metal cation per subunit.</text>
</comment>
<evidence type="ECO:0000256" key="7">
    <source>
        <dbReference type="ARBA" id="ARBA00022741"/>
    </source>
</evidence>
<dbReference type="Gene3D" id="3.40.1210.10">
    <property type="entry name" value="Survival protein SurE-like phosphatase/nucleotidase"/>
    <property type="match status" value="1"/>
</dbReference>
<feature type="binding site" evidence="9">
    <location>
        <position position="39"/>
    </location>
    <ligand>
        <name>a divalent metal cation</name>
        <dbReference type="ChEBI" id="CHEBI:60240"/>
    </ligand>
</feature>
<sequence>MNILITNDDGINSIGLRTLAEEISKIANIAVVAPDRERSAISHAITMHKPLRADRVIIPDTGISGWKINGTPADCVKLALEALLDFTPDLVLSGINSGPNLATDVIYSGTVSAASEAAMSGIPAIALSIAGHELDDFCFISAASIASKLLLQIINQNLPENMLLNINIPPADPSIIKGIAITRLGNIRYVNSFDRRIDPRGKAYYWLSGQPVDNTNDKGSDVWAVKNNYVSVTPLHVDLTKYEAIDTIESWNLEIADENGVGRGNE</sequence>
<feature type="domain" description="Survival protein SurE-like phosphatase/nucleotidase" evidence="10">
    <location>
        <begin position="3"/>
        <end position="189"/>
    </location>
</feature>
<comment type="similarity">
    <text evidence="4 9">Belongs to the SurE nucleotidase family.</text>
</comment>
<feature type="binding site" evidence="9">
    <location>
        <position position="9"/>
    </location>
    <ligand>
        <name>a divalent metal cation</name>
        <dbReference type="ChEBI" id="CHEBI:60240"/>
    </ligand>
</feature>
<dbReference type="NCBIfam" id="NF001492">
    <property type="entry name" value="PRK00346.2-2"/>
    <property type="match status" value="1"/>
</dbReference>
<comment type="subcellular location">
    <subcellularLocation>
        <location evidence="3 9">Cytoplasm</location>
    </subcellularLocation>
</comment>
<dbReference type="GO" id="GO:0004309">
    <property type="term" value="F:exopolyphosphatase activity"/>
    <property type="evidence" value="ECO:0007669"/>
    <property type="project" value="TreeGrafter"/>
</dbReference>
<feature type="binding site" evidence="9">
    <location>
        <position position="8"/>
    </location>
    <ligand>
        <name>a divalent metal cation</name>
        <dbReference type="ChEBI" id="CHEBI:60240"/>
    </ligand>
</feature>
<dbReference type="GO" id="GO:0046872">
    <property type="term" value="F:metal ion binding"/>
    <property type="evidence" value="ECO:0007669"/>
    <property type="project" value="UniProtKB-UniRule"/>
</dbReference>
<name>A0A0U9HHY7_9FIRM</name>
<dbReference type="Proteomes" id="UP000062160">
    <property type="component" value="Unassembled WGS sequence"/>
</dbReference>
<comment type="cofactor">
    <cofactor evidence="2">
        <name>Mg(2+)</name>
        <dbReference type="ChEBI" id="CHEBI:18420"/>
    </cofactor>
</comment>
<evidence type="ECO:0000256" key="9">
    <source>
        <dbReference type="HAMAP-Rule" id="MF_00060"/>
    </source>
</evidence>
<dbReference type="FunFam" id="3.40.1210.10:FF:000001">
    <property type="entry name" value="5'/3'-nucleotidase SurE"/>
    <property type="match status" value="1"/>
</dbReference>
<dbReference type="AlphaFoldDB" id="A0A0U9HHY7"/>
<dbReference type="InterPro" id="IPR036523">
    <property type="entry name" value="SurE-like_sf"/>
</dbReference>
<comment type="function">
    <text evidence="9">Nucleotidase that shows phosphatase activity on nucleoside 5'-monophosphates.</text>
</comment>
<proteinExistence type="inferred from homology"/>
<dbReference type="GO" id="GO:0005737">
    <property type="term" value="C:cytoplasm"/>
    <property type="evidence" value="ECO:0007669"/>
    <property type="project" value="UniProtKB-SubCell"/>
</dbReference>
<evidence type="ECO:0000256" key="8">
    <source>
        <dbReference type="ARBA" id="ARBA00022801"/>
    </source>
</evidence>
<dbReference type="GO" id="GO:0008253">
    <property type="term" value="F:5'-nucleotidase activity"/>
    <property type="evidence" value="ECO:0007669"/>
    <property type="project" value="UniProtKB-UniRule"/>
</dbReference>
<reference evidence="11" key="1">
    <citation type="journal article" date="2016" name="Genome Announc.">
        <title>Draft Genome Sequence of the Syntrophic Lactate-Degrading Bacterium Tepidanaerobacter syntrophicus JLT.</title>
        <authorList>
            <person name="Matsuura N."/>
            <person name="Ohashi A."/>
            <person name="Tourlousse D.M."/>
            <person name="Sekiguchi Y."/>
        </authorList>
    </citation>
    <scope>NUCLEOTIDE SEQUENCE [LARGE SCALE GENOMIC DNA]</scope>
    <source>
        <strain evidence="11">JL</strain>
    </source>
</reference>
<evidence type="ECO:0000313" key="12">
    <source>
        <dbReference type="Proteomes" id="UP000062160"/>
    </source>
</evidence>
<dbReference type="InterPro" id="IPR030048">
    <property type="entry name" value="SurE"/>
</dbReference>
<keyword evidence="7 9" id="KW-0547">Nucleotide-binding</keyword>
<dbReference type="RefSeq" id="WP_059034001.1">
    <property type="nucleotide sequence ID" value="NZ_BSDN01000004.1"/>
</dbReference>
<protein>
    <recommendedName>
        <fullName evidence="9">5'-nucleotidase SurE</fullName>
        <ecNumber evidence="9">3.1.3.5</ecNumber>
    </recommendedName>
    <alternativeName>
        <fullName evidence="9">Nucleoside 5'-monophosphate phosphohydrolase</fullName>
    </alternativeName>
</protein>
<dbReference type="GO" id="GO:0008254">
    <property type="term" value="F:3'-nucleotidase activity"/>
    <property type="evidence" value="ECO:0007669"/>
    <property type="project" value="TreeGrafter"/>
</dbReference>
<evidence type="ECO:0000256" key="5">
    <source>
        <dbReference type="ARBA" id="ARBA00022490"/>
    </source>
</evidence>
<evidence type="ECO:0000313" key="11">
    <source>
        <dbReference type="EMBL" id="GAQ26166.1"/>
    </source>
</evidence>
<dbReference type="Pfam" id="PF01975">
    <property type="entry name" value="SurE"/>
    <property type="match status" value="1"/>
</dbReference>
<dbReference type="NCBIfam" id="NF001490">
    <property type="entry name" value="PRK00346.1-4"/>
    <property type="match status" value="1"/>
</dbReference>
<dbReference type="InterPro" id="IPR002828">
    <property type="entry name" value="SurE-like_Pase/nucleotidase"/>
</dbReference>
<accession>A0A0U9HHY7</accession>
<evidence type="ECO:0000259" key="10">
    <source>
        <dbReference type="Pfam" id="PF01975"/>
    </source>
</evidence>
<dbReference type="STRING" id="224999.GCA_001485475_02209"/>
<feature type="binding site" evidence="9">
    <location>
        <position position="96"/>
    </location>
    <ligand>
        <name>a divalent metal cation</name>
        <dbReference type="ChEBI" id="CHEBI:60240"/>
    </ligand>
</feature>
<keyword evidence="6 9" id="KW-0479">Metal-binding</keyword>
<dbReference type="EMBL" id="DF977003">
    <property type="protein sequence ID" value="GAQ26166.1"/>
    <property type="molecule type" value="Genomic_DNA"/>
</dbReference>
<dbReference type="PANTHER" id="PTHR30457:SF12">
    <property type="entry name" value="5'_3'-NUCLEOTIDASE SURE"/>
    <property type="match status" value="1"/>
</dbReference>
<organism evidence="11">
    <name type="scientific">Tepidanaerobacter syntrophicus</name>
    <dbReference type="NCBI Taxonomy" id="224999"/>
    <lineage>
        <taxon>Bacteria</taxon>
        <taxon>Bacillati</taxon>
        <taxon>Bacillota</taxon>
        <taxon>Clostridia</taxon>
        <taxon>Thermosediminibacterales</taxon>
        <taxon>Tepidanaerobacteraceae</taxon>
        <taxon>Tepidanaerobacter</taxon>
    </lineage>
</organism>
<dbReference type="SUPFAM" id="SSF64167">
    <property type="entry name" value="SurE-like"/>
    <property type="match status" value="1"/>
</dbReference>